<reference evidence="2 3" key="1">
    <citation type="submission" date="2018-05" db="EMBL/GenBank/DDBJ databases">
        <title>Leucothrix arctica sp. nov., isolated from Arctic seawater.</title>
        <authorList>
            <person name="Choi A."/>
            <person name="Baek K."/>
        </authorList>
    </citation>
    <scope>NUCLEOTIDE SEQUENCE [LARGE SCALE GENOMIC DNA]</scope>
    <source>
        <strain evidence="2 3">JCM 18388</strain>
    </source>
</reference>
<gene>
    <name evidence="2" type="ORF">DKW60_22720</name>
</gene>
<protein>
    <submittedName>
        <fullName evidence="2">Plasmid stabilization protein</fullName>
    </submittedName>
</protein>
<dbReference type="InterPro" id="IPR007712">
    <property type="entry name" value="RelE/ParE_toxin"/>
</dbReference>
<sequence>MASYQVLNTASYRIDEIYLYSWDQWGEAQAKRYIQGLFDCIEKIAKREVLWKVIPAEYEVSGYYTHYEKHFVYWRELSDGSVGIATILHQSMSIGDRLLEDL</sequence>
<dbReference type="RefSeq" id="WP_109839941.1">
    <property type="nucleotide sequence ID" value="NZ_QGKM01000115.1"/>
</dbReference>
<organism evidence="2 3">
    <name type="scientific">Leucothrix pacifica</name>
    <dbReference type="NCBI Taxonomy" id="1247513"/>
    <lineage>
        <taxon>Bacteria</taxon>
        <taxon>Pseudomonadati</taxon>
        <taxon>Pseudomonadota</taxon>
        <taxon>Gammaproteobacteria</taxon>
        <taxon>Thiotrichales</taxon>
        <taxon>Thiotrichaceae</taxon>
        <taxon>Leucothrix</taxon>
    </lineage>
</organism>
<evidence type="ECO:0000313" key="2">
    <source>
        <dbReference type="EMBL" id="PWQ92133.1"/>
    </source>
</evidence>
<dbReference type="EMBL" id="QGKM01000115">
    <property type="protein sequence ID" value="PWQ92133.1"/>
    <property type="molecule type" value="Genomic_DNA"/>
</dbReference>
<name>A0A317C435_9GAMM</name>
<keyword evidence="3" id="KW-1185">Reference proteome</keyword>
<keyword evidence="1" id="KW-1277">Toxin-antitoxin system</keyword>
<evidence type="ECO:0000256" key="1">
    <source>
        <dbReference type="ARBA" id="ARBA00022649"/>
    </source>
</evidence>
<dbReference type="InterPro" id="IPR035093">
    <property type="entry name" value="RelE/ParE_toxin_dom_sf"/>
</dbReference>
<proteinExistence type="predicted"/>
<dbReference type="OrthoDB" id="516834at2"/>
<accession>A0A317C435</accession>
<comment type="caution">
    <text evidence="2">The sequence shown here is derived from an EMBL/GenBank/DDBJ whole genome shotgun (WGS) entry which is preliminary data.</text>
</comment>
<dbReference type="Gene3D" id="3.30.2310.20">
    <property type="entry name" value="RelE-like"/>
    <property type="match status" value="1"/>
</dbReference>
<evidence type="ECO:0000313" key="3">
    <source>
        <dbReference type="Proteomes" id="UP000245539"/>
    </source>
</evidence>
<dbReference type="Pfam" id="PF05016">
    <property type="entry name" value="ParE_toxin"/>
    <property type="match status" value="1"/>
</dbReference>
<dbReference type="Proteomes" id="UP000245539">
    <property type="component" value="Unassembled WGS sequence"/>
</dbReference>
<dbReference type="AlphaFoldDB" id="A0A317C435"/>